<evidence type="ECO:0000259" key="4">
    <source>
        <dbReference type="PROSITE" id="PS01124"/>
    </source>
</evidence>
<accession>A0A841L4X2</accession>
<dbReference type="AlphaFoldDB" id="A0A841L4X2"/>
<dbReference type="InterPro" id="IPR020449">
    <property type="entry name" value="Tscrpt_reg_AraC-type_HTH"/>
</dbReference>
<feature type="domain" description="HTH araC/xylS-type" evidence="4">
    <location>
        <begin position="142"/>
        <end position="239"/>
    </location>
</feature>
<dbReference type="Gene3D" id="3.30.450.20">
    <property type="entry name" value="PAS domain"/>
    <property type="match status" value="1"/>
</dbReference>
<keyword evidence="2 5" id="KW-0238">DNA-binding</keyword>
<evidence type="ECO:0000313" key="5">
    <source>
        <dbReference type="EMBL" id="MBB6227919.1"/>
    </source>
</evidence>
<dbReference type="PANTHER" id="PTHR46796">
    <property type="entry name" value="HTH-TYPE TRANSCRIPTIONAL ACTIVATOR RHAS-RELATED"/>
    <property type="match status" value="1"/>
</dbReference>
<dbReference type="SMART" id="SM00342">
    <property type="entry name" value="HTH_ARAC"/>
    <property type="match status" value="1"/>
</dbReference>
<dbReference type="PANTHER" id="PTHR46796:SF13">
    <property type="entry name" value="HTH-TYPE TRANSCRIPTIONAL ACTIVATOR RHAS"/>
    <property type="match status" value="1"/>
</dbReference>
<proteinExistence type="predicted"/>
<gene>
    <name evidence="5" type="ORF">FHS79_002100</name>
</gene>
<dbReference type="Gene3D" id="1.10.10.60">
    <property type="entry name" value="Homeodomain-like"/>
    <property type="match status" value="1"/>
</dbReference>
<dbReference type="InterPro" id="IPR009057">
    <property type="entry name" value="Homeodomain-like_sf"/>
</dbReference>
<evidence type="ECO:0000256" key="1">
    <source>
        <dbReference type="ARBA" id="ARBA00023015"/>
    </source>
</evidence>
<keyword evidence="1" id="KW-0805">Transcription regulation</keyword>
<keyword evidence="3" id="KW-0804">Transcription</keyword>
<keyword evidence="6" id="KW-1185">Reference proteome</keyword>
<dbReference type="RefSeq" id="WP_184199319.1">
    <property type="nucleotide sequence ID" value="NZ_JACIIV010000013.1"/>
</dbReference>
<name>A0A841L4X2_9SPHN</name>
<dbReference type="Pfam" id="PF08448">
    <property type="entry name" value="PAS_4"/>
    <property type="match status" value="1"/>
</dbReference>
<dbReference type="GO" id="GO:0003700">
    <property type="term" value="F:DNA-binding transcription factor activity"/>
    <property type="evidence" value="ECO:0007669"/>
    <property type="project" value="InterPro"/>
</dbReference>
<evidence type="ECO:0000256" key="2">
    <source>
        <dbReference type="ARBA" id="ARBA00023125"/>
    </source>
</evidence>
<dbReference type="Proteomes" id="UP000538147">
    <property type="component" value="Unassembled WGS sequence"/>
</dbReference>
<evidence type="ECO:0000256" key="3">
    <source>
        <dbReference type="ARBA" id="ARBA00023163"/>
    </source>
</evidence>
<dbReference type="PROSITE" id="PS01124">
    <property type="entry name" value="HTH_ARAC_FAMILY_2"/>
    <property type="match status" value="1"/>
</dbReference>
<reference evidence="5 6" key="1">
    <citation type="submission" date="2020-08" db="EMBL/GenBank/DDBJ databases">
        <title>Genomic Encyclopedia of Type Strains, Phase IV (KMG-IV): sequencing the most valuable type-strain genomes for metagenomic binning, comparative biology and taxonomic classification.</title>
        <authorList>
            <person name="Goeker M."/>
        </authorList>
    </citation>
    <scope>NUCLEOTIDE SEQUENCE [LARGE SCALE GENOMIC DNA]</scope>
    <source>
        <strain evidence="5 6">DSM 102189</strain>
    </source>
</reference>
<dbReference type="EMBL" id="JACIIV010000013">
    <property type="protein sequence ID" value="MBB6227919.1"/>
    <property type="molecule type" value="Genomic_DNA"/>
</dbReference>
<protein>
    <submittedName>
        <fullName evidence="5">AraC-like DNA-binding protein</fullName>
    </submittedName>
</protein>
<comment type="caution">
    <text evidence="5">The sequence shown here is derived from an EMBL/GenBank/DDBJ whole genome shotgun (WGS) entry which is preliminary data.</text>
</comment>
<dbReference type="SUPFAM" id="SSF46689">
    <property type="entry name" value="Homeodomain-like"/>
    <property type="match status" value="2"/>
</dbReference>
<dbReference type="InterPro" id="IPR018060">
    <property type="entry name" value="HTH_AraC"/>
</dbReference>
<dbReference type="PRINTS" id="PR00032">
    <property type="entry name" value="HTHARAC"/>
</dbReference>
<sequence>MAGADIGTMHAAVALASSLFERLDDCPFFIKDAGLRYVAANPAMARLCGVRDAAALLGARASAFFPPLVAARYEALDAQVLASGEPLTDRLDLAAAGRGSAAWLLFSRHPLRGEDGSIIGVAASARRLAASEARQPMYARLARAVAQLEARPSGALDLEGLAALVGVSPSQLERDFRSAFGMSPMRFLHKLRIDRALPLIRDGQPIAEVAQAVGYTDQSAFTRRFGLVMGCTPTEWRRDRGQHG</sequence>
<organism evidence="5 6">
    <name type="scientific">Polymorphobacter multimanifer</name>
    <dbReference type="NCBI Taxonomy" id="1070431"/>
    <lineage>
        <taxon>Bacteria</taxon>
        <taxon>Pseudomonadati</taxon>
        <taxon>Pseudomonadota</taxon>
        <taxon>Alphaproteobacteria</taxon>
        <taxon>Sphingomonadales</taxon>
        <taxon>Sphingosinicellaceae</taxon>
        <taxon>Polymorphobacter</taxon>
    </lineage>
</organism>
<dbReference type="GO" id="GO:0043565">
    <property type="term" value="F:sequence-specific DNA binding"/>
    <property type="evidence" value="ECO:0007669"/>
    <property type="project" value="InterPro"/>
</dbReference>
<dbReference type="PROSITE" id="PS00041">
    <property type="entry name" value="HTH_ARAC_FAMILY_1"/>
    <property type="match status" value="1"/>
</dbReference>
<evidence type="ECO:0000313" key="6">
    <source>
        <dbReference type="Proteomes" id="UP000538147"/>
    </source>
</evidence>
<dbReference type="InterPro" id="IPR013656">
    <property type="entry name" value="PAS_4"/>
</dbReference>
<dbReference type="InterPro" id="IPR035965">
    <property type="entry name" value="PAS-like_dom_sf"/>
</dbReference>
<dbReference type="Pfam" id="PF12833">
    <property type="entry name" value="HTH_18"/>
    <property type="match status" value="1"/>
</dbReference>
<dbReference type="InterPro" id="IPR018062">
    <property type="entry name" value="HTH_AraC-typ_CS"/>
</dbReference>
<dbReference type="InterPro" id="IPR050204">
    <property type="entry name" value="AraC_XylS_family_regulators"/>
</dbReference>
<dbReference type="SUPFAM" id="SSF55785">
    <property type="entry name" value="PYP-like sensor domain (PAS domain)"/>
    <property type="match status" value="1"/>
</dbReference>